<dbReference type="CDD" id="cd05233">
    <property type="entry name" value="SDR_c"/>
    <property type="match status" value="1"/>
</dbReference>
<dbReference type="PANTHER" id="PTHR43975:SF2">
    <property type="entry name" value="EG:BACR7A4.14 PROTEIN-RELATED"/>
    <property type="match status" value="1"/>
</dbReference>
<dbReference type="PANTHER" id="PTHR43975">
    <property type="entry name" value="ZGC:101858"/>
    <property type="match status" value="1"/>
</dbReference>
<evidence type="ECO:0000313" key="3">
    <source>
        <dbReference type="Proteomes" id="UP000464495"/>
    </source>
</evidence>
<dbReference type="SUPFAM" id="SSF51735">
    <property type="entry name" value="NAD(P)-binding Rossmann-fold domains"/>
    <property type="match status" value="1"/>
</dbReference>
<dbReference type="KEGG" id="amaq:GO499_00620"/>
<dbReference type="InterPro" id="IPR002347">
    <property type="entry name" value="SDR_fam"/>
</dbReference>
<dbReference type="EMBL" id="CP046620">
    <property type="protein sequence ID" value="QHQ33784.1"/>
    <property type="molecule type" value="Genomic_DNA"/>
</dbReference>
<protein>
    <submittedName>
        <fullName evidence="2">SDR family oxidoreductase</fullName>
    </submittedName>
</protein>
<dbReference type="Pfam" id="PF13561">
    <property type="entry name" value="adh_short_C2"/>
    <property type="match status" value="1"/>
</dbReference>
<proteinExistence type="inferred from homology"/>
<dbReference type="AlphaFoldDB" id="A0A6P1SSY3"/>
<name>A0A6P1SSY3_9RHOB</name>
<dbReference type="PRINTS" id="PR00080">
    <property type="entry name" value="SDRFAMILY"/>
</dbReference>
<dbReference type="PRINTS" id="PR00081">
    <property type="entry name" value="GDHRDH"/>
</dbReference>
<evidence type="ECO:0000313" key="2">
    <source>
        <dbReference type="EMBL" id="QHQ33784.1"/>
    </source>
</evidence>
<accession>A0A6P1SSY3</accession>
<dbReference type="RefSeq" id="WP_161860359.1">
    <property type="nucleotide sequence ID" value="NZ_CP046620.1"/>
</dbReference>
<dbReference type="Gene3D" id="3.40.50.720">
    <property type="entry name" value="NAD(P)-binding Rossmann-like Domain"/>
    <property type="match status" value="1"/>
</dbReference>
<gene>
    <name evidence="2" type="ORF">GO499_00620</name>
</gene>
<dbReference type="Proteomes" id="UP000464495">
    <property type="component" value="Chromosome"/>
</dbReference>
<dbReference type="FunFam" id="3.40.50.720:FF:000084">
    <property type="entry name" value="Short-chain dehydrogenase reductase"/>
    <property type="match status" value="1"/>
</dbReference>
<evidence type="ECO:0000256" key="1">
    <source>
        <dbReference type="ARBA" id="ARBA00006484"/>
    </source>
</evidence>
<reference evidence="2 3" key="1">
    <citation type="submission" date="2019-12" db="EMBL/GenBank/DDBJ databases">
        <title>Complete genome sequence of Algicella marina strain 9Alg 56(T) isolated from the red alga Tichocarpus crinitus.</title>
        <authorList>
            <person name="Kim S.-G."/>
            <person name="Nedashkovskaya O.I."/>
        </authorList>
    </citation>
    <scope>NUCLEOTIDE SEQUENCE [LARGE SCALE GENOMIC DNA]</scope>
    <source>
        <strain evidence="2 3">9Alg 56</strain>
    </source>
</reference>
<keyword evidence="3" id="KW-1185">Reference proteome</keyword>
<organism evidence="2 3">
    <name type="scientific">Algicella marina</name>
    <dbReference type="NCBI Taxonomy" id="2683284"/>
    <lineage>
        <taxon>Bacteria</taxon>
        <taxon>Pseudomonadati</taxon>
        <taxon>Pseudomonadota</taxon>
        <taxon>Alphaproteobacteria</taxon>
        <taxon>Rhodobacterales</taxon>
        <taxon>Paracoccaceae</taxon>
        <taxon>Algicella</taxon>
    </lineage>
</organism>
<sequence>MAYSLDGKSVIVTGAGQGVGLAIAAKFASAGARVMLTGADEERLANECENLQKKGAEVSYFCGDLRQKLTVANLISATVDAHDGIDILVNASRDVQASDPMDPDDKTFETLMDLNVYTTLRISQSVARKMIHLAGDEPQRSLGAIVNVTSIASRRTLPELMAYSAVSASLDQLTRSMAVAFAAKGIRVNAIALGSVMSATLRTALKDRDGLQENLTAVTPLGRIGEAEEAAEVAVFLASDAASFVTGQIVAVDGGRTMLDPMDQPAH</sequence>
<dbReference type="InterPro" id="IPR036291">
    <property type="entry name" value="NAD(P)-bd_dom_sf"/>
</dbReference>
<comment type="similarity">
    <text evidence="1">Belongs to the short-chain dehydrogenases/reductases (SDR) family.</text>
</comment>